<feature type="compositionally biased region" description="Polar residues" evidence="9">
    <location>
        <begin position="314"/>
        <end position="334"/>
    </location>
</feature>
<dbReference type="Proteomes" id="UP001142055">
    <property type="component" value="Chromosome 2"/>
</dbReference>
<evidence type="ECO:0000256" key="4">
    <source>
        <dbReference type="ARBA" id="ARBA00022737"/>
    </source>
</evidence>
<dbReference type="FunFam" id="2.60.40.10:FF:000328">
    <property type="entry name" value="CLUMA_CG000981, isoform A"/>
    <property type="match status" value="1"/>
</dbReference>
<keyword evidence="2" id="KW-1003">Cell membrane</keyword>
<keyword evidence="12" id="KW-1185">Reference proteome</keyword>
<organism evidence="11 12">
    <name type="scientific">Blomia tropicalis</name>
    <name type="common">Mite</name>
    <dbReference type="NCBI Taxonomy" id="40697"/>
    <lineage>
        <taxon>Eukaryota</taxon>
        <taxon>Metazoa</taxon>
        <taxon>Ecdysozoa</taxon>
        <taxon>Arthropoda</taxon>
        <taxon>Chelicerata</taxon>
        <taxon>Arachnida</taxon>
        <taxon>Acari</taxon>
        <taxon>Acariformes</taxon>
        <taxon>Sarcoptiformes</taxon>
        <taxon>Astigmata</taxon>
        <taxon>Glycyphagoidea</taxon>
        <taxon>Echimyopodidae</taxon>
        <taxon>Blomia</taxon>
    </lineage>
</organism>
<dbReference type="AlphaFoldDB" id="A0A9Q0M5N1"/>
<evidence type="ECO:0000256" key="2">
    <source>
        <dbReference type="ARBA" id="ARBA00022475"/>
    </source>
</evidence>
<evidence type="ECO:0000256" key="1">
    <source>
        <dbReference type="ARBA" id="ARBA00004236"/>
    </source>
</evidence>
<dbReference type="PANTHER" id="PTHR12231:SF253">
    <property type="entry name" value="DPR-INTERACTING PROTEIN ETA, ISOFORM B-RELATED"/>
    <property type="match status" value="1"/>
</dbReference>
<evidence type="ECO:0000256" key="6">
    <source>
        <dbReference type="ARBA" id="ARBA00023157"/>
    </source>
</evidence>
<feature type="region of interest" description="Disordered" evidence="9">
    <location>
        <begin position="314"/>
        <end position="361"/>
    </location>
</feature>
<gene>
    <name evidence="11" type="ORF">RDWZM_005668</name>
</gene>
<dbReference type="InterPro" id="IPR003598">
    <property type="entry name" value="Ig_sub2"/>
</dbReference>
<keyword evidence="3" id="KW-0732">Signal</keyword>
<accession>A0A9Q0M5N1</accession>
<dbReference type="Pfam" id="PF07679">
    <property type="entry name" value="I-set"/>
    <property type="match status" value="2"/>
</dbReference>
<sequence length="444" mass="50497">MTNIQEFTQMSEEDETRLPEFVGDVPNVTVQIGREARLPCVIRNLASYRAAWIHPRIMLQEESQMDIDDEQHDHNRVRYFVLIIRNVQVEDRGGYMCQINTVPMRSQIGFLRVVVPPDIIDEESSNDVMMVEGANVTLKCKAKGYPQPDIEWRREDGNRVPLGGSRRLMTNKTEGELLEIIRVTRVHSGAWLCIASNGVMPSVSRRILLNVQFSPQIWIPVEEIGTPLGSNITLDCHIEAYPLPLNYWTYGGQAESIYISGPKYEVSVKEKGYKRHLRLTIHRLEQSDIGLYRCHAQNALGRQEKQVRIYVSETHQQTHSKQSISSTMTTSDGTNKNRRKGQPKLRRKKMNQSEMVNNGSSNNNLLYSVMNTFRKSKSNSIVDQSSSSSDLANNGMEFEGEYDDNVDDYDHYEANNGAIGPSSLHQFYVISLALIAATTILIQN</sequence>
<dbReference type="PROSITE" id="PS50835">
    <property type="entry name" value="IG_LIKE"/>
    <property type="match status" value="3"/>
</dbReference>
<dbReference type="InterPro" id="IPR007110">
    <property type="entry name" value="Ig-like_dom"/>
</dbReference>
<keyword evidence="7" id="KW-0325">Glycoprotein</keyword>
<dbReference type="InterPro" id="IPR013783">
    <property type="entry name" value="Ig-like_fold"/>
</dbReference>
<dbReference type="InterPro" id="IPR036179">
    <property type="entry name" value="Ig-like_dom_sf"/>
</dbReference>
<dbReference type="FunFam" id="2.60.40.10:FF:000032">
    <property type="entry name" value="palladin isoform X1"/>
    <property type="match status" value="1"/>
</dbReference>
<evidence type="ECO:0000256" key="3">
    <source>
        <dbReference type="ARBA" id="ARBA00022729"/>
    </source>
</evidence>
<evidence type="ECO:0000256" key="8">
    <source>
        <dbReference type="ARBA" id="ARBA00023319"/>
    </source>
</evidence>
<name>A0A9Q0M5N1_BLOTA</name>
<dbReference type="SMART" id="SM00408">
    <property type="entry name" value="IGc2"/>
    <property type="match status" value="3"/>
</dbReference>
<evidence type="ECO:0000313" key="12">
    <source>
        <dbReference type="Proteomes" id="UP001142055"/>
    </source>
</evidence>
<evidence type="ECO:0000256" key="9">
    <source>
        <dbReference type="SAM" id="MobiDB-lite"/>
    </source>
</evidence>
<feature type="domain" description="Ig-like" evidence="10">
    <location>
        <begin position="117"/>
        <end position="204"/>
    </location>
</feature>
<dbReference type="Gene3D" id="2.60.40.10">
    <property type="entry name" value="Immunoglobulins"/>
    <property type="match status" value="3"/>
</dbReference>
<evidence type="ECO:0000256" key="5">
    <source>
        <dbReference type="ARBA" id="ARBA00023136"/>
    </source>
</evidence>
<dbReference type="EMBL" id="JAPWDV010000002">
    <property type="protein sequence ID" value="KAJ6219856.1"/>
    <property type="molecule type" value="Genomic_DNA"/>
</dbReference>
<feature type="domain" description="Ig-like" evidence="10">
    <location>
        <begin position="215"/>
        <end position="310"/>
    </location>
</feature>
<protein>
    <recommendedName>
        <fullName evidence="10">Ig-like domain-containing protein</fullName>
    </recommendedName>
</protein>
<feature type="domain" description="Ig-like" evidence="10">
    <location>
        <begin position="19"/>
        <end position="109"/>
    </location>
</feature>
<dbReference type="Pfam" id="PF13927">
    <property type="entry name" value="Ig_3"/>
    <property type="match status" value="1"/>
</dbReference>
<keyword evidence="6" id="KW-1015">Disulfide bond</keyword>
<dbReference type="PANTHER" id="PTHR12231">
    <property type="entry name" value="CTX-RELATED TYPE I TRANSMEMBRANE PROTEIN"/>
    <property type="match status" value="1"/>
</dbReference>
<dbReference type="CDD" id="cd00096">
    <property type="entry name" value="Ig"/>
    <property type="match status" value="1"/>
</dbReference>
<comment type="subcellular location">
    <subcellularLocation>
        <location evidence="1">Cell membrane</location>
    </subcellularLocation>
</comment>
<dbReference type="GO" id="GO:0043005">
    <property type="term" value="C:neuron projection"/>
    <property type="evidence" value="ECO:0007669"/>
    <property type="project" value="TreeGrafter"/>
</dbReference>
<dbReference type="SUPFAM" id="SSF48726">
    <property type="entry name" value="Immunoglobulin"/>
    <property type="match status" value="3"/>
</dbReference>
<dbReference type="InterPro" id="IPR051170">
    <property type="entry name" value="Neural/epithelial_adhesion"/>
</dbReference>
<evidence type="ECO:0000256" key="7">
    <source>
        <dbReference type="ARBA" id="ARBA00023180"/>
    </source>
</evidence>
<dbReference type="InterPro" id="IPR003599">
    <property type="entry name" value="Ig_sub"/>
</dbReference>
<proteinExistence type="predicted"/>
<keyword evidence="4" id="KW-0677">Repeat</keyword>
<comment type="caution">
    <text evidence="11">The sequence shown here is derived from an EMBL/GenBank/DDBJ whole genome shotgun (WGS) entry which is preliminary data.</text>
</comment>
<dbReference type="SMART" id="SM00409">
    <property type="entry name" value="IG"/>
    <property type="match status" value="3"/>
</dbReference>
<keyword evidence="5" id="KW-0472">Membrane</keyword>
<feature type="compositionally biased region" description="Basic residues" evidence="9">
    <location>
        <begin position="336"/>
        <end position="350"/>
    </location>
</feature>
<dbReference type="GO" id="GO:0005886">
    <property type="term" value="C:plasma membrane"/>
    <property type="evidence" value="ECO:0007669"/>
    <property type="project" value="UniProtKB-SubCell"/>
</dbReference>
<reference evidence="11" key="1">
    <citation type="submission" date="2022-12" db="EMBL/GenBank/DDBJ databases">
        <title>Genome assemblies of Blomia tropicalis.</title>
        <authorList>
            <person name="Cui Y."/>
        </authorList>
    </citation>
    <scope>NUCLEOTIDE SEQUENCE</scope>
    <source>
        <tissue evidence="11">Adult mites</tissue>
    </source>
</reference>
<dbReference type="InterPro" id="IPR013098">
    <property type="entry name" value="Ig_I-set"/>
</dbReference>
<evidence type="ECO:0000313" key="11">
    <source>
        <dbReference type="EMBL" id="KAJ6219856.1"/>
    </source>
</evidence>
<evidence type="ECO:0000259" key="10">
    <source>
        <dbReference type="PROSITE" id="PS50835"/>
    </source>
</evidence>
<keyword evidence="8" id="KW-0393">Immunoglobulin domain</keyword>